<dbReference type="HAMAP" id="MF_00236">
    <property type="entry name" value="TatA_E"/>
    <property type="match status" value="1"/>
</dbReference>
<evidence type="ECO:0000256" key="1">
    <source>
        <dbReference type="ARBA" id="ARBA00004162"/>
    </source>
</evidence>
<evidence type="ECO:0000256" key="4">
    <source>
        <dbReference type="ARBA" id="ARBA00022692"/>
    </source>
</evidence>
<evidence type="ECO:0000256" key="7">
    <source>
        <dbReference type="ARBA" id="ARBA00023010"/>
    </source>
</evidence>
<comment type="caution">
    <text evidence="10">The sequence shown here is derived from an EMBL/GenBank/DDBJ whole genome shotgun (WGS) entry which is preliminary data.</text>
</comment>
<dbReference type="GO" id="GO:0043953">
    <property type="term" value="P:protein transport by the Tat complex"/>
    <property type="evidence" value="ECO:0007669"/>
    <property type="project" value="UniProtKB-UniRule"/>
</dbReference>
<dbReference type="GO" id="GO:0008320">
    <property type="term" value="F:protein transmembrane transporter activity"/>
    <property type="evidence" value="ECO:0007669"/>
    <property type="project" value="UniProtKB-UniRule"/>
</dbReference>
<name>A0A1F7YG39_9BACT</name>
<dbReference type="PANTHER" id="PTHR42982:SF1">
    <property type="entry name" value="SEC-INDEPENDENT PROTEIN TRANSLOCASE PROTEIN TATA"/>
    <property type="match status" value="1"/>
</dbReference>
<dbReference type="PANTHER" id="PTHR42982">
    <property type="entry name" value="SEC-INDEPENDENT PROTEIN TRANSLOCASE PROTEIN TATA"/>
    <property type="match status" value="1"/>
</dbReference>
<dbReference type="EMBL" id="MGGL01000014">
    <property type="protein sequence ID" value="OGM26301.1"/>
    <property type="molecule type" value="Genomic_DNA"/>
</dbReference>
<dbReference type="InterPro" id="IPR003369">
    <property type="entry name" value="TatA/B/E"/>
</dbReference>
<comment type="similarity">
    <text evidence="9">Belongs to the TatA/E family.</text>
</comment>
<evidence type="ECO:0000256" key="6">
    <source>
        <dbReference type="ARBA" id="ARBA00022989"/>
    </source>
</evidence>
<evidence type="ECO:0000313" key="11">
    <source>
        <dbReference type="Proteomes" id="UP000179221"/>
    </source>
</evidence>
<evidence type="ECO:0000256" key="2">
    <source>
        <dbReference type="ARBA" id="ARBA00022448"/>
    </source>
</evidence>
<feature type="transmembrane region" description="Helical" evidence="9">
    <location>
        <begin position="6"/>
        <end position="23"/>
    </location>
</feature>
<keyword evidence="4 9" id="KW-0812">Transmembrane</keyword>
<keyword evidence="6 9" id="KW-1133">Transmembrane helix</keyword>
<gene>
    <name evidence="9" type="primary">tatA</name>
    <name evidence="10" type="ORF">A2628_03810</name>
</gene>
<organism evidence="10 11">
    <name type="scientific">Candidatus Woesebacteria bacterium RIFCSPHIGHO2_01_FULL_40_22</name>
    <dbReference type="NCBI Taxonomy" id="1802499"/>
    <lineage>
        <taxon>Bacteria</taxon>
        <taxon>Candidatus Woeseibacteriota</taxon>
    </lineage>
</organism>
<dbReference type="InterPro" id="IPR006312">
    <property type="entry name" value="TatA/E"/>
</dbReference>
<dbReference type="AlphaFoldDB" id="A0A1F7YG39"/>
<evidence type="ECO:0000256" key="5">
    <source>
        <dbReference type="ARBA" id="ARBA00022927"/>
    </source>
</evidence>
<evidence type="ECO:0000256" key="3">
    <source>
        <dbReference type="ARBA" id="ARBA00022475"/>
    </source>
</evidence>
<dbReference type="Proteomes" id="UP000179221">
    <property type="component" value="Unassembled WGS sequence"/>
</dbReference>
<keyword evidence="5 9" id="KW-0653">Protein transport</keyword>
<proteinExistence type="inferred from homology"/>
<protein>
    <recommendedName>
        <fullName evidence="9">Sec-independent protein translocase protein TatA</fullName>
    </recommendedName>
</protein>
<dbReference type="Gene3D" id="1.20.5.3310">
    <property type="match status" value="1"/>
</dbReference>
<keyword evidence="8 9" id="KW-0472">Membrane</keyword>
<evidence type="ECO:0000256" key="9">
    <source>
        <dbReference type="HAMAP-Rule" id="MF_00236"/>
    </source>
</evidence>
<dbReference type="GO" id="GO:0033281">
    <property type="term" value="C:TAT protein transport complex"/>
    <property type="evidence" value="ECO:0007669"/>
    <property type="project" value="UniProtKB-UniRule"/>
</dbReference>
<keyword evidence="7 9" id="KW-0811">Translocation</keyword>
<comment type="subcellular location">
    <subcellularLocation>
        <location evidence="1 9">Cell membrane</location>
        <topology evidence="1 9">Single-pass membrane protein</topology>
    </subcellularLocation>
</comment>
<keyword evidence="3 9" id="KW-1003">Cell membrane</keyword>
<dbReference type="Pfam" id="PF02416">
    <property type="entry name" value="TatA_B_E"/>
    <property type="match status" value="1"/>
</dbReference>
<comment type="subunit">
    <text evidence="9">Forms a complex with TatC.</text>
</comment>
<keyword evidence="2 9" id="KW-0813">Transport</keyword>
<evidence type="ECO:0000313" key="10">
    <source>
        <dbReference type="EMBL" id="OGM26301.1"/>
    </source>
</evidence>
<comment type="function">
    <text evidence="9">Part of the twin-arginine translocation (Tat) system that transports large folded proteins containing a characteristic twin-arginine motif in their signal peptide across membranes. TatA could form the protein-conducting channel of the Tat system.</text>
</comment>
<evidence type="ECO:0000256" key="8">
    <source>
        <dbReference type="ARBA" id="ARBA00023136"/>
    </source>
</evidence>
<reference evidence="10 11" key="1">
    <citation type="journal article" date="2016" name="Nat. Commun.">
        <title>Thousands of microbial genomes shed light on interconnected biogeochemical processes in an aquifer system.</title>
        <authorList>
            <person name="Anantharaman K."/>
            <person name="Brown C.T."/>
            <person name="Hug L.A."/>
            <person name="Sharon I."/>
            <person name="Castelle C.J."/>
            <person name="Probst A.J."/>
            <person name="Thomas B.C."/>
            <person name="Singh A."/>
            <person name="Wilkins M.J."/>
            <person name="Karaoz U."/>
            <person name="Brodie E.L."/>
            <person name="Williams K.H."/>
            <person name="Hubbard S.S."/>
            <person name="Banfield J.F."/>
        </authorList>
    </citation>
    <scope>NUCLEOTIDE SEQUENCE [LARGE SCALE GENOMIC DNA]</scope>
</reference>
<sequence>MLGRFGVAELLIIAFLLVLFFGGKKIPEFIRGLGEAVREFKKGAKEEK</sequence>
<accession>A0A1F7YG39</accession>